<sequence>MRYTFILFIIGLVLTKNIFDLEKLKLGVEDSKKLQEQAEESNQKRKNTFNLESLKIGKSDKFKRKNTFKPVDFTIDKRKNTFNPSDFKIDKRKNTFNPSDFKIDKRSQDILSMNNILTTVLPQLKSISIFTSYLRDDVNLNNKFETEDSILIIAPTDEAISNLCLKPWEFPKEIKGDDKEENELVNFNIEHFIAGHMSTTFSNIDDVTLDNGKQINVVFDGTNYGIQVENDVVIDVIYAEKVKNGIILIINDTLVKPN</sequence>
<dbReference type="AlphaFoldDB" id="A0A9W4TV14"/>
<dbReference type="SUPFAM" id="SSF82153">
    <property type="entry name" value="FAS1 domain"/>
    <property type="match status" value="1"/>
</dbReference>
<accession>A0A9W4TV14</accession>
<feature type="domain" description="FAS1" evidence="3">
    <location>
        <begin position="114"/>
        <end position="254"/>
    </location>
</feature>
<dbReference type="OrthoDB" id="5551751at2759"/>
<gene>
    <name evidence="4" type="ORF">CANVERA_P2078</name>
</gene>
<dbReference type="Gene3D" id="2.30.180.10">
    <property type="entry name" value="FAS1 domain"/>
    <property type="match status" value="1"/>
</dbReference>
<keyword evidence="5" id="KW-1185">Reference proteome</keyword>
<dbReference type="Proteomes" id="UP001152885">
    <property type="component" value="Unassembled WGS sequence"/>
</dbReference>
<feature type="chain" id="PRO_5040952231" description="FAS1 domain-containing protein" evidence="2">
    <location>
        <begin position="16"/>
        <end position="258"/>
    </location>
</feature>
<comment type="caution">
    <text evidence="4">The sequence shown here is derived from an EMBL/GenBank/DDBJ whole genome shotgun (WGS) entry which is preliminary data.</text>
</comment>
<dbReference type="PANTHER" id="PTHR28156">
    <property type="entry name" value="FAS1 DOMAIN-CONTAINING PROTEIN YDR262W"/>
    <property type="match status" value="1"/>
</dbReference>
<dbReference type="Pfam" id="PF02469">
    <property type="entry name" value="Fasciclin"/>
    <property type="match status" value="1"/>
</dbReference>
<evidence type="ECO:0000256" key="1">
    <source>
        <dbReference type="ARBA" id="ARBA00022729"/>
    </source>
</evidence>
<evidence type="ECO:0000313" key="5">
    <source>
        <dbReference type="Proteomes" id="UP001152885"/>
    </source>
</evidence>
<feature type="signal peptide" evidence="2">
    <location>
        <begin position="1"/>
        <end position="15"/>
    </location>
</feature>
<protein>
    <recommendedName>
        <fullName evidence="3">FAS1 domain-containing protein</fullName>
    </recommendedName>
</protein>
<organism evidence="4 5">
    <name type="scientific">Candida verbasci</name>
    <dbReference type="NCBI Taxonomy" id="1227364"/>
    <lineage>
        <taxon>Eukaryota</taxon>
        <taxon>Fungi</taxon>
        <taxon>Dikarya</taxon>
        <taxon>Ascomycota</taxon>
        <taxon>Saccharomycotina</taxon>
        <taxon>Pichiomycetes</taxon>
        <taxon>Debaryomycetaceae</taxon>
        <taxon>Candida/Lodderomyces clade</taxon>
        <taxon>Candida</taxon>
    </lineage>
</organism>
<reference evidence="4" key="1">
    <citation type="submission" date="2022-12" db="EMBL/GenBank/DDBJ databases">
        <authorList>
            <person name="Brejova B."/>
        </authorList>
    </citation>
    <scope>NUCLEOTIDE SEQUENCE</scope>
</reference>
<evidence type="ECO:0000256" key="2">
    <source>
        <dbReference type="SAM" id="SignalP"/>
    </source>
</evidence>
<dbReference type="InterPro" id="IPR000782">
    <property type="entry name" value="FAS1_domain"/>
</dbReference>
<evidence type="ECO:0000313" key="4">
    <source>
        <dbReference type="EMBL" id="CAI5757564.1"/>
    </source>
</evidence>
<keyword evidence="1 2" id="KW-0732">Signal</keyword>
<proteinExistence type="predicted"/>
<dbReference type="InterPro" id="IPR040200">
    <property type="entry name" value="Mug57-like"/>
</dbReference>
<dbReference type="InterPro" id="IPR036378">
    <property type="entry name" value="FAS1_dom_sf"/>
</dbReference>
<dbReference type="PROSITE" id="PS50213">
    <property type="entry name" value="FAS1"/>
    <property type="match status" value="1"/>
</dbReference>
<dbReference type="EMBL" id="CANTUO010000002">
    <property type="protein sequence ID" value="CAI5757564.1"/>
    <property type="molecule type" value="Genomic_DNA"/>
</dbReference>
<dbReference type="PANTHER" id="PTHR28156:SF1">
    <property type="entry name" value="FAS1 DOMAIN-CONTAINING PROTEIN YDR262W"/>
    <property type="match status" value="1"/>
</dbReference>
<evidence type="ECO:0000259" key="3">
    <source>
        <dbReference type="PROSITE" id="PS50213"/>
    </source>
</evidence>
<name>A0A9W4TV14_9ASCO</name>